<reference evidence="1" key="1">
    <citation type="submission" date="2022-03" db="EMBL/GenBank/DDBJ databases">
        <authorList>
            <person name="Martin C."/>
        </authorList>
    </citation>
    <scope>NUCLEOTIDE SEQUENCE</scope>
</reference>
<dbReference type="AlphaFoldDB" id="A0A8S4NYY1"/>
<organism evidence="1 2">
    <name type="scientific">Owenia fusiformis</name>
    <name type="common">Polychaete worm</name>
    <dbReference type="NCBI Taxonomy" id="6347"/>
    <lineage>
        <taxon>Eukaryota</taxon>
        <taxon>Metazoa</taxon>
        <taxon>Spiralia</taxon>
        <taxon>Lophotrochozoa</taxon>
        <taxon>Annelida</taxon>
        <taxon>Polychaeta</taxon>
        <taxon>Sedentaria</taxon>
        <taxon>Canalipalpata</taxon>
        <taxon>Sabellida</taxon>
        <taxon>Oweniida</taxon>
        <taxon>Oweniidae</taxon>
        <taxon>Owenia</taxon>
    </lineage>
</organism>
<dbReference type="Proteomes" id="UP000749559">
    <property type="component" value="Unassembled WGS sequence"/>
</dbReference>
<protein>
    <recommendedName>
        <fullName evidence="3">DNA mismatch endonuclease Vsr</fullName>
    </recommendedName>
</protein>
<keyword evidence="2" id="KW-1185">Reference proteome</keyword>
<dbReference type="Gene3D" id="3.40.960.10">
    <property type="entry name" value="VSR Endonuclease"/>
    <property type="match status" value="1"/>
</dbReference>
<comment type="caution">
    <text evidence="1">The sequence shown here is derived from an EMBL/GenBank/DDBJ whole genome shotgun (WGS) entry which is preliminary data.</text>
</comment>
<evidence type="ECO:0008006" key="3">
    <source>
        <dbReference type="Google" id="ProtNLM"/>
    </source>
</evidence>
<accession>A0A8S4NYY1</accession>
<proteinExistence type="predicted"/>
<evidence type="ECO:0000313" key="1">
    <source>
        <dbReference type="EMBL" id="CAH1785871.1"/>
    </source>
</evidence>
<evidence type="ECO:0000313" key="2">
    <source>
        <dbReference type="Proteomes" id="UP000749559"/>
    </source>
</evidence>
<gene>
    <name evidence="1" type="ORF">OFUS_LOCUS11874</name>
</gene>
<dbReference type="EMBL" id="CAIIXF020000006">
    <property type="protein sequence ID" value="CAH1785871.1"/>
    <property type="molecule type" value="Genomic_DNA"/>
</dbReference>
<feature type="non-terminal residue" evidence="1">
    <location>
        <position position="1"/>
    </location>
</feature>
<sequence length="170" mass="19782">NGKTFYQNHYLHRMINGGTEVKIGNYPVEGFSGDTKTVLQFDGCYFHGHDSWLTKNAKSTDESKKQFKLRKQNTQKCNSFIRSQGFKMIIKHECEFRADLVSKTQIPRSLPYGQNITLPEFEKSKHLPFHKPFPRQISDPQNITDAVLDDTFLKWYKLISKYRIAGPMTT</sequence>
<name>A0A8S4NYY1_OWEFU</name>
<dbReference type="OrthoDB" id="6150532at2759"/>